<protein>
    <recommendedName>
        <fullName evidence="2">IrrE N-terminal-like domain-containing protein</fullName>
    </recommendedName>
</protein>
<sequence length="105" mass="12236">MKIKVPREIKLLTHKYKVRSNSKELLGLGAMAVSRHFLQDIILDTRNIPPSELNQTFLHEIVHIIERHFSMRFDDGDTDRLAEGFAAILFDNFGIELDWSDIQEE</sequence>
<evidence type="ECO:0008006" key="2">
    <source>
        <dbReference type="Google" id="ProtNLM"/>
    </source>
</evidence>
<name>A0A0F9K999_9ZZZZ</name>
<comment type="caution">
    <text evidence="1">The sequence shown here is derived from an EMBL/GenBank/DDBJ whole genome shotgun (WGS) entry which is preliminary data.</text>
</comment>
<evidence type="ECO:0000313" key="1">
    <source>
        <dbReference type="EMBL" id="KKM71231.1"/>
    </source>
</evidence>
<proteinExistence type="predicted"/>
<gene>
    <name evidence="1" type="ORF">LCGC14_1432610</name>
</gene>
<dbReference type="EMBL" id="LAZR01009676">
    <property type="protein sequence ID" value="KKM71231.1"/>
    <property type="molecule type" value="Genomic_DNA"/>
</dbReference>
<dbReference type="AlphaFoldDB" id="A0A0F9K999"/>
<reference evidence="1" key="1">
    <citation type="journal article" date="2015" name="Nature">
        <title>Complex archaea that bridge the gap between prokaryotes and eukaryotes.</title>
        <authorList>
            <person name="Spang A."/>
            <person name="Saw J.H."/>
            <person name="Jorgensen S.L."/>
            <person name="Zaremba-Niedzwiedzka K."/>
            <person name="Martijn J."/>
            <person name="Lind A.E."/>
            <person name="van Eijk R."/>
            <person name="Schleper C."/>
            <person name="Guy L."/>
            <person name="Ettema T.J."/>
        </authorList>
    </citation>
    <scope>NUCLEOTIDE SEQUENCE</scope>
</reference>
<organism evidence="1">
    <name type="scientific">marine sediment metagenome</name>
    <dbReference type="NCBI Taxonomy" id="412755"/>
    <lineage>
        <taxon>unclassified sequences</taxon>
        <taxon>metagenomes</taxon>
        <taxon>ecological metagenomes</taxon>
    </lineage>
</organism>
<accession>A0A0F9K999</accession>